<dbReference type="PANTHER" id="PTHR22602">
    <property type="entry name" value="TRANSFERASE CAF17, MITOCHONDRIAL-RELATED"/>
    <property type="match status" value="1"/>
</dbReference>
<evidence type="ECO:0000256" key="5">
    <source>
        <dbReference type="ARBA" id="ARBA00093637"/>
    </source>
</evidence>
<dbReference type="EMBL" id="MU001751">
    <property type="protein sequence ID" value="KAF2800198.1"/>
    <property type="molecule type" value="Genomic_DNA"/>
</dbReference>
<dbReference type="GO" id="GO:0032259">
    <property type="term" value="P:methylation"/>
    <property type="evidence" value="ECO:0007669"/>
    <property type="project" value="UniProtKB-KW"/>
</dbReference>
<evidence type="ECO:0000256" key="3">
    <source>
        <dbReference type="ARBA" id="ARBA00023128"/>
    </source>
</evidence>
<feature type="domain" description="CAF17 C-terminal" evidence="6">
    <location>
        <begin position="314"/>
        <end position="429"/>
    </location>
</feature>
<dbReference type="PANTHER" id="PTHR22602:SF0">
    <property type="entry name" value="TRANSFERASE CAF17, MITOCHONDRIAL-RELATED"/>
    <property type="match status" value="1"/>
</dbReference>
<protein>
    <recommendedName>
        <fullName evidence="5">Iron-sulfur cluster assembly factor IBA57 homolog, mitochondrial</fullName>
    </recommendedName>
</protein>
<proteinExistence type="inferred from homology"/>
<dbReference type="GO" id="GO:0008168">
    <property type="term" value="F:methyltransferase activity"/>
    <property type="evidence" value="ECO:0007669"/>
    <property type="project" value="UniProtKB-KW"/>
</dbReference>
<keyword evidence="3" id="KW-0496">Mitochondrion</keyword>
<comment type="similarity">
    <text evidence="4">Belongs to the GcvT family. CAF17/IBA57 subfamily.</text>
</comment>
<dbReference type="OrthoDB" id="191995at2759"/>
<gene>
    <name evidence="7" type="ORF">K505DRAFT_320616</name>
</gene>
<dbReference type="Pfam" id="PF25455">
    <property type="entry name" value="Beta-barrel_CAF17_C"/>
    <property type="match status" value="1"/>
</dbReference>
<keyword evidence="7" id="KW-0489">Methyltransferase</keyword>
<evidence type="ECO:0000256" key="2">
    <source>
        <dbReference type="ARBA" id="ARBA00022946"/>
    </source>
</evidence>
<organism evidence="7 8">
    <name type="scientific">Melanomma pulvis-pyrius CBS 109.77</name>
    <dbReference type="NCBI Taxonomy" id="1314802"/>
    <lineage>
        <taxon>Eukaryota</taxon>
        <taxon>Fungi</taxon>
        <taxon>Dikarya</taxon>
        <taxon>Ascomycota</taxon>
        <taxon>Pezizomycotina</taxon>
        <taxon>Dothideomycetes</taxon>
        <taxon>Pleosporomycetidae</taxon>
        <taxon>Pleosporales</taxon>
        <taxon>Melanommataceae</taxon>
        <taxon>Melanomma</taxon>
    </lineage>
</organism>
<keyword evidence="7" id="KW-0808">Transferase</keyword>
<evidence type="ECO:0000256" key="4">
    <source>
        <dbReference type="ARBA" id="ARBA00093447"/>
    </source>
</evidence>
<dbReference type="GO" id="GO:0016226">
    <property type="term" value="P:iron-sulfur cluster assembly"/>
    <property type="evidence" value="ECO:0007669"/>
    <property type="project" value="TreeGrafter"/>
</dbReference>
<dbReference type="InterPro" id="IPR017703">
    <property type="entry name" value="YgfZ/GCV_T_CS"/>
</dbReference>
<keyword evidence="2" id="KW-0809">Transit peptide</keyword>
<dbReference type="GO" id="GO:0005759">
    <property type="term" value="C:mitochondrial matrix"/>
    <property type="evidence" value="ECO:0007669"/>
    <property type="project" value="UniProtKB-SubCell"/>
</dbReference>
<sequence length="450" mass="50142">MAPTTVCARANATLFICDSCLNTFRPPLSSHLRVVKYHSTISARDYSILPSPRSSKTLSHISPRVTTPRTSRPILPIQTRRRYTTDVTTPTHPPLASKGLAPLQNRRLISLSGLDAAKFLQGLITNNVDPSRTSSFYCAFLNARGRVLCDAFIWVLPEAEWACYIEVDGEEAEILLKHLKRHKLRSKISISMVPNNLVGVWAAWGFEEDQLQDPSLIASLPDPRAPGFGVRCLFQGNQDLSGEKANPPFPILETEQYHIRRYLHGIPEGSKEIQREGALPMEFNFDLSSGIDFKKGCYVGQELTIRTKHTGVVRKRILPVQLYRAGDSVSAENTGPRFDPTWTVGEVLESGTDIKPLPAYADAKRVRATGKFIAGIGNVGLALCRLEMMTDMRISNEGGSWKPDSEFIVQSVEGTENFVRIKAVVPQWLKEREKAVWNKERTGAKTADID</sequence>
<dbReference type="InterPro" id="IPR027266">
    <property type="entry name" value="TrmE/GcvT-like"/>
</dbReference>
<dbReference type="Gene3D" id="3.30.1360.120">
    <property type="entry name" value="Probable tRNA modification gtpase trme, domain 1"/>
    <property type="match status" value="2"/>
</dbReference>
<name>A0A6A6XVC1_9PLEO</name>
<dbReference type="NCBIfam" id="TIGR03317">
    <property type="entry name" value="ygfZ_signature"/>
    <property type="match status" value="1"/>
</dbReference>
<dbReference type="InterPro" id="IPR045179">
    <property type="entry name" value="YgfZ/GcvT"/>
</dbReference>
<dbReference type="Proteomes" id="UP000799757">
    <property type="component" value="Unassembled WGS sequence"/>
</dbReference>
<dbReference type="InterPro" id="IPR057460">
    <property type="entry name" value="CAF17_C"/>
</dbReference>
<evidence type="ECO:0000256" key="1">
    <source>
        <dbReference type="ARBA" id="ARBA00004305"/>
    </source>
</evidence>
<reference evidence="7" key="1">
    <citation type="journal article" date="2020" name="Stud. Mycol.">
        <title>101 Dothideomycetes genomes: a test case for predicting lifestyles and emergence of pathogens.</title>
        <authorList>
            <person name="Haridas S."/>
            <person name="Albert R."/>
            <person name="Binder M."/>
            <person name="Bloem J."/>
            <person name="Labutti K."/>
            <person name="Salamov A."/>
            <person name="Andreopoulos B."/>
            <person name="Baker S."/>
            <person name="Barry K."/>
            <person name="Bills G."/>
            <person name="Bluhm B."/>
            <person name="Cannon C."/>
            <person name="Castanera R."/>
            <person name="Culley D."/>
            <person name="Daum C."/>
            <person name="Ezra D."/>
            <person name="Gonzalez J."/>
            <person name="Henrissat B."/>
            <person name="Kuo A."/>
            <person name="Liang C."/>
            <person name="Lipzen A."/>
            <person name="Lutzoni F."/>
            <person name="Magnuson J."/>
            <person name="Mondo S."/>
            <person name="Nolan M."/>
            <person name="Ohm R."/>
            <person name="Pangilinan J."/>
            <person name="Park H.-J."/>
            <person name="Ramirez L."/>
            <person name="Alfaro M."/>
            <person name="Sun H."/>
            <person name="Tritt A."/>
            <person name="Yoshinaga Y."/>
            <person name="Zwiers L.-H."/>
            <person name="Turgeon B."/>
            <person name="Goodwin S."/>
            <person name="Spatafora J."/>
            <person name="Crous P."/>
            <person name="Grigoriev I."/>
        </authorList>
    </citation>
    <scope>NUCLEOTIDE SEQUENCE</scope>
    <source>
        <strain evidence="7">CBS 109.77</strain>
    </source>
</reference>
<comment type="subcellular location">
    <subcellularLocation>
        <location evidence="1">Mitochondrion matrix</location>
    </subcellularLocation>
</comment>
<evidence type="ECO:0000259" key="6">
    <source>
        <dbReference type="Pfam" id="PF25455"/>
    </source>
</evidence>
<keyword evidence="8" id="KW-1185">Reference proteome</keyword>
<evidence type="ECO:0000313" key="7">
    <source>
        <dbReference type="EMBL" id="KAF2800198.1"/>
    </source>
</evidence>
<dbReference type="AlphaFoldDB" id="A0A6A6XVC1"/>
<accession>A0A6A6XVC1</accession>
<dbReference type="SUPFAM" id="SSF103025">
    <property type="entry name" value="Folate-binding domain"/>
    <property type="match status" value="1"/>
</dbReference>
<evidence type="ECO:0000313" key="8">
    <source>
        <dbReference type="Proteomes" id="UP000799757"/>
    </source>
</evidence>